<evidence type="ECO:0000256" key="1">
    <source>
        <dbReference type="SAM" id="MobiDB-lite"/>
    </source>
</evidence>
<dbReference type="EMBL" id="RZIJ01000009">
    <property type="protein sequence ID" value="RUQ70753.1"/>
    <property type="molecule type" value="Genomic_DNA"/>
</dbReference>
<name>A0A3S0XB59_9PROT</name>
<keyword evidence="2" id="KW-1133">Transmembrane helix</keyword>
<protein>
    <submittedName>
        <fullName evidence="3">Uncharacterized protein</fullName>
    </submittedName>
</protein>
<gene>
    <name evidence="3" type="ORF">EJ913_13385</name>
</gene>
<keyword evidence="4" id="KW-1185">Reference proteome</keyword>
<feature type="transmembrane region" description="Helical" evidence="2">
    <location>
        <begin position="92"/>
        <end position="115"/>
    </location>
</feature>
<feature type="transmembrane region" description="Helical" evidence="2">
    <location>
        <begin position="12"/>
        <end position="34"/>
    </location>
</feature>
<keyword evidence="2" id="KW-0812">Transmembrane</keyword>
<dbReference type="RefSeq" id="WP_126998597.1">
    <property type="nucleotide sequence ID" value="NZ_JBNPXW010000008.1"/>
</dbReference>
<sequence length="473" mass="52857">MFQSAVEFVSDLRVLSTLGLLCLSFLLPLTIFIGRSNIKSVRQKIIADLEAVFRIDGQDNDKLIPSFEFAAYKYRALPHRTDGPEPSEWRSYFLPVTVFIMVTFSGFVACTGVLLDKQRLGTFQPLFSGMTLVNATDPASLTAMVDYQLQTMAVLIFTFLGAYIWSIDYLVRRISNYDLSPISFLRVTAHIILACIASVTLHHGYMDIAQATPASAVMDRMPELMVAFLVGFFPKLGLQTLVSRVPQLQIRRVDPRALGFVREYPIDMIMGIDSSIKFRLAEFELDDVQNLATANPILLFVETPYGIYETVDWVAQAQLILALDLDQIDALRTINVRTIFDIERFMTRPESRPRLVQALNTPKTDGKTVILADRGITLDNLDSVVQAIGEDLHVQRLRQIWRNIELKLSFDLPYVTRQRALLTPDALPVPAVPVPVPAPEHPAAPPPESDALPPPAGEPVPAEEKRVPELVPG</sequence>
<organism evidence="3 4">
    <name type="scientific">Azospirillum doebereinerae</name>
    <dbReference type="NCBI Taxonomy" id="92933"/>
    <lineage>
        <taxon>Bacteria</taxon>
        <taxon>Pseudomonadati</taxon>
        <taxon>Pseudomonadota</taxon>
        <taxon>Alphaproteobacteria</taxon>
        <taxon>Rhodospirillales</taxon>
        <taxon>Azospirillaceae</taxon>
        <taxon>Azospirillum</taxon>
    </lineage>
</organism>
<feature type="region of interest" description="Disordered" evidence="1">
    <location>
        <begin position="430"/>
        <end position="473"/>
    </location>
</feature>
<proteinExistence type="predicted"/>
<feature type="transmembrane region" description="Helical" evidence="2">
    <location>
        <begin position="147"/>
        <end position="171"/>
    </location>
</feature>
<dbReference type="AlphaFoldDB" id="A0A3S0XB59"/>
<feature type="transmembrane region" description="Helical" evidence="2">
    <location>
        <begin position="183"/>
        <end position="204"/>
    </location>
</feature>
<feature type="transmembrane region" description="Helical" evidence="2">
    <location>
        <begin position="224"/>
        <end position="242"/>
    </location>
</feature>
<evidence type="ECO:0000256" key="2">
    <source>
        <dbReference type="SAM" id="Phobius"/>
    </source>
</evidence>
<feature type="compositionally biased region" description="Basic and acidic residues" evidence="1">
    <location>
        <begin position="462"/>
        <end position="473"/>
    </location>
</feature>
<dbReference type="Proteomes" id="UP000280346">
    <property type="component" value="Unassembled WGS sequence"/>
</dbReference>
<keyword evidence="2" id="KW-0472">Membrane</keyword>
<evidence type="ECO:0000313" key="3">
    <source>
        <dbReference type="EMBL" id="RUQ70753.1"/>
    </source>
</evidence>
<reference evidence="3 4" key="1">
    <citation type="submission" date="2018-12" db="EMBL/GenBank/DDBJ databases">
        <authorList>
            <person name="Yang Y."/>
        </authorList>
    </citation>
    <scope>NUCLEOTIDE SEQUENCE [LARGE SCALE GENOMIC DNA]</scope>
    <source>
        <strain evidence="3 4">GSF71</strain>
    </source>
</reference>
<feature type="compositionally biased region" description="Pro residues" evidence="1">
    <location>
        <begin position="430"/>
        <end position="458"/>
    </location>
</feature>
<accession>A0A3S0XB59</accession>
<dbReference type="OrthoDB" id="7296456at2"/>
<comment type="caution">
    <text evidence="3">The sequence shown here is derived from an EMBL/GenBank/DDBJ whole genome shotgun (WGS) entry which is preliminary data.</text>
</comment>
<evidence type="ECO:0000313" key="4">
    <source>
        <dbReference type="Proteomes" id="UP000280346"/>
    </source>
</evidence>